<dbReference type="STRING" id="48698.ENSPFOP00000030682"/>
<dbReference type="CDD" id="cd19854">
    <property type="entry name" value="DSRM_DHX9_rpt1"/>
    <property type="match status" value="1"/>
</dbReference>
<evidence type="ECO:0000313" key="4">
    <source>
        <dbReference type="Ensembl" id="ENSPFOP00000030682.1"/>
    </source>
</evidence>
<evidence type="ECO:0000259" key="3">
    <source>
        <dbReference type="PROSITE" id="PS50137"/>
    </source>
</evidence>
<proteinExistence type="predicted"/>
<evidence type="ECO:0000256" key="2">
    <source>
        <dbReference type="SAM" id="MobiDB-lite"/>
    </source>
</evidence>
<dbReference type="EMBL" id="AYCK01018946">
    <property type="status" value="NOT_ANNOTATED_CDS"/>
    <property type="molecule type" value="Genomic_DNA"/>
</dbReference>
<name>A0A096MGZ1_POEFO</name>
<reference evidence="5" key="1">
    <citation type="submission" date="2013-10" db="EMBL/GenBank/DDBJ databases">
        <authorList>
            <person name="Schartl M."/>
            <person name="Warren W."/>
        </authorList>
    </citation>
    <scope>NUCLEOTIDE SEQUENCE [LARGE SCALE GENOMIC DNA]</scope>
    <source>
        <strain evidence="5">female</strain>
    </source>
</reference>
<dbReference type="AlphaFoldDB" id="A0A096MGZ1"/>
<dbReference type="Pfam" id="PF00035">
    <property type="entry name" value="dsrm"/>
    <property type="match status" value="1"/>
</dbReference>
<keyword evidence="5" id="KW-1185">Reference proteome</keyword>
<dbReference type="SUPFAM" id="SSF54768">
    <property type="entry name" value="dsRNA-binding domain-like"/>
    <property type="match status" value="1"/>
</dbReference>
<dbReference type="PROSITE" id="PS50137">
    <property type="entry name" value="DS_RBD"/>
    <property type="match status" value="1"/>
</dbReference>
<protein>
    <submittedName>
        <fullName evidence="4">DExH-box helicase 9</fullName>
    </submittedName>
</protein>
<feature type="compositionally biased region" description="Gly residues" evidence="2">
    <location>
        <begin position="58"/>
        <end position="69"/>
    </location>
</feature>
<reference evidence="4" key="2">
    <citation type="submission" date="2025-08" db="UniProtKB">
        <authorList>
            <consortium name="Ensembl"/>
        </authorList>
    </citation>
    <scope>IDENTIFICATION</scope>
</reference>
<dbReference type="Ensembl" id="ENSPFOT00000026100.1">
    <property type="protein sequence ID" value="ENSPFOP00000030682.1"/>
    <property type="gene ID" value="ENSPFOG00000019152.2"/>
</dbReference>
<dbReference type="eggNOG" id="KOG0921">
    <property type="taxonomic scope" value="Eukaryota"/>
</dbReference>
<organism evidence="4 5">
    <name type="scientific">Poecilia formosa</name>
    <name type="common">Amazon molly</name>
    <name type="synonym">Limia formosa</name>
    <dbReference type="NCBI Taxonomy" id="48698"/>
    <lineage>
        <taxon>Eukaryota</taxon>
        <taxon>Metazoa</taxon>
        <taxon>Chordata</taxon>
        <taxon>Craniata</taxon>
        <taxon>Vertebrata</taxon>
        <taxon>Euteleostomi</taxon>
        <taxon>Actinopterygii</taxon>
        <taxon>Neopterygii</taxon>
        <taxon>Teleostei</taxon>
        <taxon>Neoteleostei</taxon>
        <taxon>Acanthomorphata</taxon>
        <taxon>Ovalentaria</taxon>
        <taxon>Atherinomorphae</taxon>
        <taxon>Cyprinodontiformes</taxon>
        <taxon>Poeciliidae</taxon>
        <taxon>Poeciliinae</taxon>
        <taxon>Poecilia</taxon>
    </lineage>
</organism>
<dbReference type="EMBL" id="AYCK01018947">
    <property type="status" value="NOT_ANNOTATED_CDS"/>
    <property type="molecule type" value="Genomic_DNA"/>
</dbReference>
<evidence type="ECO:0000256" key="1">
    <source>
        <dbReference type="PROSITE-ProRule" id="PRU00266"/>
    </source>
</evidence>
<dbReference type="InterPro" id="IPR014720">
    <property type="entry name" value="dsRBD_dom"/>
</dbReference>
<feature type="region of interest" description="Disordered" evidence="2">
    <location>
        <begin position="49"/>
        <end position="90"/>
    </location>
</feature>
<feature type="domain" description="DRBM" evidence="3">
    <location>
        <begin position="1"/>
        <end position="36"/>
    </location>
</feature>
<dbReference type="EMBL" id="AYCK01018948">
    <property type="status" value="NOT_ANNOTATED_CDS"/>
    <property type="molecule type" value="Genomic_DNA"/>
</dbReference>
<keyword evidence="1" id="KW-0694">RNA-binding</keyword>
<dbReference type="InterPro" id="IPR044445">
    <property type="entry name" value="DHX9_DSRM_1"/>
</dbReference>
<dbReference type="GeneTree" id="ENSGT00940000155924"/>
<dbReference type="Proteomes" id="UP000028760">
    <property type="component" value="Unassembled WGS sequence"/>
</dbReference>
<dbReference type="Gene3D" id="3.30.160.20">
    <property type="match status" value="1"/>
</dbReference>
<reference evidence="4" key="3">
    <citation type="submission" date="2025-09" db="UniProtKB">
        <authorList>
            <consortium name="Ensembl"/>
        </authorList>
    </citation>
    <scope>IDENTIFICATION</scope>
</reference>
<dbReference type="GO" id="GO:0003725">
    <property type="term" value="F:double-stranded RNA binding"/>
    <property type="evidence" value="ECO:0007669"/>
    <property type="project" value="InterPro"/>
</dbReference>
<sequence>MQVRVDGFNYIGMGNSTNKKDAQTNAARDFVNYLVRVGEINAAEVPAIGVGPPAGDQLDGGAGEDGGFGNLPPSGPLPPHLVVKEEQGKS</sequence>
<evidence type="ECO:0000313" key="5">
    <source>
        <dbReference type="Proteomes" id="UP000028760"/>
    </source>
</evidence>
<accession>A0A096MGZ1</accession>